<dbReference type="CDD" id="cd11297">
    <property type="entry name" value="PIN_LabA-like_N_1"/>
    <property type="match status" value="1"/>
</dbReference>
<accession>A0A1B1LRH0</accession>
<dbReference type="Pfam" id="PF12872">
    <property type="entry name" value="OST-HTH"/>
    <property type="match status" value="1"/>
</dbReference>
<dbReference type="CDD" id="cd10146">
    <property type="entry name" value="LabA_like_C"/>
    <property type="match status" value="1"/>
</dbReference>
<dbReference type="AlphaFoldDB" id="A0A1B1LRH0"/>
<geneLocation type="plasmid" evidence="1">
    <name>pVPS92-VEB</name>
</geneLocation>
<dbReference type="PANTHER" id="PTHR35811:SF1">
    <property type="entry name" value="HTH OST-TYPE DOMAIN-CONTAINING PROTEIN"/>
    <property type="match status" value="1"/>
</dbReference>
<sequence length="231" mass="26357">MKRTICLIDAENYSAKKLSEVTKFIQRNDNLVEMRVYGDFSRPGLKTWTKYATSKNMILVDEPGAVAGKNSSDISLVVDAMTLLYERRHEFDQVALITSDSDFAVLARRFRKNGVDVQGFGEAKAPENFRMACNNYWCYNEVVEENKRPHGLSGPLLKLIKLLKKAIQQNLNADGWAMTASVNRSVRSLNPSIHHKRYGAKKFSDLFRRSDLRTMFELRRVGDSLQVKIAC</sequence>
<dbReference type="Gene3D" id="3.40.50.1010">
    <property type="entry name" value="5'-nuclease"/>
    <property type="match status" value="1"/>
</dbReference>
<dbReference type="InterPro" id="IPR025605">
    <property type="entry name" value="OST-HTH/LOTUS_dom"/>
</dbReference>
<dbReference type="EMBL" id="KU356480">
    <property type="protein sequence ID" value="ANS55646.1"/>
    <property type="molecule type" value="Genomic_DNA"/>
</dbReference>
<reference evidence="1" key="1">
    <citation type="journal article" date="2016" name="Antimicrob. Agents Chemother.">
        <title>Genetic Characterization of a blaVEB-2-carrying plasmid in Vibrio parahaemolyticus.</title>
        <authorList>
            <person name="Li R."/>
            <person name="Ye L."/>
            <person name="Zheng Z."/>
            <person name="Chan E.W."/>
            <person name="Chen S."/>
        </authorList>
    </citation>
    <scope>NUCLEOTIDE SEQUENCE</scope>
    <source>
        <strain evidence="1">VPS92</strain>
        <plasmid evidence="1">pVPS92-VEB</plasmid>
    </source>
</reference>
<evidence type="ECO:0000313" key="1">
    <source>
        <dbReference type="EMBL" id="ANS55646.1"/>
    </source>
</evidence>
<dbReference type="Gene3D" id="3.30.420.610">
    <property type="entry name" value="LOTUS domain-like"/>
    <property type="match status" value="1"/>
</dbReference>
<organism evidence="1">
    <name type="scientific">Vibrio parahaemolyticus</name>
    <dbReference type="NCBI Taxonomy" id="670"/>
    <lineage>
        <taxon>Bacteria</taxon>
        <taxon>Pseudomonadati</taxon>
        <taxon>Pseudomonadota</taxon>
        <taxon>Gammaproteobacteria</taxon>
        <taxon>Vibrionales</taxon>
        <taxon>Vibrionaceae</taxon>
        <taxon>Vibrio</taxon>
    </lineage>
</organism>
<dbReference type="Pfam" id="PF01936">
    <property type="entry name" value="NYN"/>
    <property type="match status" value="1"/>
</dbReference>
<dbReference type="RefSeq" id="WP_154715394.1">
    <property type="nucleotide sequence ID" value="NZ_JAESOU010000012.1"/>
</dbReference>
<dbReference type="GO" id="GO:0004540">
    <property type="term" value="F:RNA nuclease activity"/>
    <property type="evidence" value="ECO:0007669"/>
    <property type="project" value="InterPro"/>
</dbReference>
<dbReference type="PANTHER" id="PTHR35811">
    <property type="entry name" value="SLR1870 PROTEIN"/>
    <property type="match status" value="1"/>
</dbReference>
<name>A0A1B1LRH0_VIBPH</name>
<keyword evidence="1" id="KW-0614">Plasmid</keyword>
<dbReference type="InterPro" id="IPR041966">
    <property type="entry name" value="LOTUS-like"/>
</dbReference>
<protein>
    <submittedName>
        <fullName evidence="1">Uncharacterized protein</fullName>
    </submittedName>
</protein>
<dbReference type="InterPro" id="IPR021139">
    <property type="entry name" value="NYN"/>
</dbReference>
<proteinExistence type="predicted"/>